<sequence length="322" mass="36555">MNPKSFNLASSFCRCCLTLYIREEAIARSTSHVSPAHYVVKIKSFSLLAEKAVEVKYESAAFEAGGYKWKLVLYPNGNESKNVKDHISLYLAMADTNSLNFGWEVYAVFRLFLLDQNQDNYLVVQDAKERRFNGLKLEWGFDQFISHKAFNEASNGYLVEDTCVFGAEVFVKERNIGKGECLSMEKFTYSSKYVWKVENFSKLDTRYEESQVFGAGNHKWKIVLYPRGNGCGDGDHLSLYLALGDSTVDGIKVYAEYTLRILDQLGAKHKSLQDWFQSPNLTWGWTRFISFSELNKPGTGFLVNDVCVVEAEVTVLGTSEPL</sequence>
<gene>
    <name evidence="1" type="ORF">KPL71_015090</name>
</gene>
<comment type="caution">
    <text evidence="1">The sequence shown here is derived from an EMBL/GenBank/DDBJ whole genome shotgun (WGS) entry which is preliminary data.</text>
</comment>
<accession>A0ACB8KGP0</accession>
<dbReference type="Proteomes" id="UP000829398">
    <property type="component" value="Chromosome 5"/>
</dbReference>
<evidence type="ECO:0000313" key="1">
    <source>
        <dbReference type="EMBL" id="KAH9753496.1"/>
    </source>
</evidence>
<organism evidence="1 2">
    <name type="scientific">Citrus sinensis</name>
    <name type="common">Sweet orange</name>
    <name type="synonym">Citrus aurantium var. sinensis</name>
    <dbReference type="NCBI Taxonomy" id="2711"/>
    <lineage>
        <taxon>Eukaryota</taxon>
        <taxon>Viridiplantae</taxon>
        <taxon>Streptophyta</taxon>
        <taxon>Embryophyta</taxon>
        <taxon>Tracheophyta</taxon>
        <taxon>Spermatophyta</taxon>
        <taxon>Magnoliopsida</taxon>
        <taxon>eudicotyledons</taxon>
        <taxon>Gunneridae</taxon>
        <taxon>Pentapetalae</taxon>
        <taxon>rosids</taxon>
        <taxon>malvids</taxon>
        <taxon>Sapindales</taxon>
        <taxon>Rutaceae</taxon>
        <taxon>Aurantioideae</taxon>
        <taxon>Citrus</taxon>
    </lineage>
</organism>
<protein>
    <submittedName>
        <fullName evidence="1">TRAF-like family protein</fullName>
    </submittedName>
</protein>
<name>A0ACB8KGP0_CITSI</name>
<dbReference type="EMBL" id="CM039174">
    <property type="protein sequence ID" value="KAH9753496.1"/>
    <property type="molecule type" value="Genomic_DNA"/>
</dbReference>
<reference evidence="2" key="1">
    <citation type="journal article" date="2023" name="Hortic. Res.">
        <title>A chromosome-level phased genome enabling allele-level studies in sweet orange: a case study on citrus Huanglongbing tolerance.</title>
        <authorList>
            <person name="Wu B."/>
            <person name="Yu Q."/>
            <person name="Deng Z."/>
            <person name="Duan Y."/>
            <person name="Luo F."/>
            <person name="Gmitter F. Jr."/>
        </authorList>
    </citation>
    <scope>NUCLEOTIDE SEQUENCE [LARGE SCALE GENOMIC DNA]</scope>
    <source>
        <strain evidence="2">cv. Valencia</strain>
    </source>
</reference>
<keyword evidence="2" id="KW-1185">Reference proteome</keyword>
<proteinExistence type="predicted"/>
<evidence type="ECO:0000313" key="2">
    <source>
        <dbReference type="Proteomes" id="UP000829398"/>
    </source>
</evidence>